<gene>
    <name evidence="2" type="ORF">H8B09_17370</name>
</gene>
<comment type="caution">
    <text evidence="2">The sequence shown here is derived from an EMBL/GenBank/DDBJ whole genome shotgun (WGS) entry which is preliminary data.</text>
</comment>
<keyword evidence="3" id="KW-1185">Reference proteome</keyword>
<dbReference type="Proteomes" id="UP000609346">
    <property type="component" value="Unassembled WGS sequence"/>
</dbReference>
<sequence>MSIMVTARQLKHSKHPLVRLAVYPLAKGWRMAHILKRGMTDPNYRSIIRLRLFNRQQVHQTSSTTLLNRYPILFHACRNYLYNHYKATQEPLNILSFGCSTGEEVLSLRQYFPNARIVGAEINLRSLAICRSHPVDDKISFIYSSPEEIQKHGPYDAIFCMAVMQRKPMDTARKGIRSLKNIYPFERFQEQIERLDPLLRPDGLLIVHFSQYNVQDTSIAGRYVPLGNYNQDDYQSPIFDRNSNIIDPPVSWNSIHIKKSSLS</sequence>
<proteinExistence type="predicted"/>
<dbReference type="Pfam" id="PF13649">
    <property type="entry name" value="Methyltransf_25"/>
    <property type="match status" value="1"/>
</dbReference>
<dbReference type="InterPro" id="IPR041698">
    <property type="entry name" value="Methyltransf_25"/>
</dbReference>
<organism evidence="2 3">
    <name type="scientific">Paenibacillus terricola</name>
    <dbReference type="NCBI Taxonomy" id="2763503"/>
    <lineage>
        <taxon>Bacteria</taxon>
        <taxon>Bacillati</taxon>
        <taxon>Bacillota</taxon>
        <taxon>Bacilli</taxon>
        <taxon>Bacillales</taxon>
        <taxon>Paenibacillaceae</taxon>
        <taxon>Paenibacillus</taxon>
    </lineage>
</organism>
<keyword evidence="2" id="KW-0489">Methyltransferase</keyword>
<dbReference type="EMBL" id="JACXZA010000004">
    <property type="protein sequence ID" value="MBD3920537.1"/>
    <property type="molecule type" value="Genomic_DNA"/>
</dbReference>
<dbReference type="SUPFAM" id="SSF53335">
    <property type="entry name" value="S-adenosyl-L-methionine-dependent methyltransferases"/>
    <property type="match status" value="1"/>
</dbReference>
<accession>A0ABR8MX49</accession>
<dbReference type="InterPro" id="IPR029063">
    <property type="entry name" value="SAM-dependent_MTases_sf"/>
</dbReference>
<protein>
    <submittedName>
        <fullName evidence="2">Methyltransferase domain-containing protein</fullName>
    </submittedName>
</protein>
<name>A0ABR8MX49_9BACL</name>
<dbReference type="CDD" id="cd02440">
    <property type="entry name" value="AdoMet_MTases"/>
    <property type="match status" value="1"/>
</dbReference>
<reference evidence="2 3" key="1">
    <citation type="submission" date="2020-09" db="EMBL/GenBank/DDBJ databases">
        <title>Paenibacillus sp. strain PR3 16S rRNA gene Genome sequencing and assembly.</title>
        <authorList>
            <person name="Kim J."/>
        </authorList>
    </citation>
    <scope>NUCLEOTIDE SEQUENCE [LARGE SCALE GENOMIC DNA]</scope>
    <source>
        <strain evidence="2 3">PR3</strain>
    </source>
</reference>
<keyword evidence="2" id="KW-0808">Transferase</keyword>
<feature type="domain" description="Methyltransferase" evidence="1">
    <location>
        <begin position="94"/>
        <end position="177"/>
    </location>
</feature>
<evidence type="ECO:0000313" key="3">
    <source>
        <dbReference type="Proteomes" id="UP000609346"/>
    </source>
</evidence>
<dbReference type="GO" id="GO:0008168">
    <property type="term" value="F:methyltransferase activity"/>
    <property type="evidence" value="ECO:0007669"/>
    <property type="project" value="UniProtKB-KW"/>
</dbReference>
<evidence type="ECO:0000313" key="2">
    <source>
        <dbReference type="EMBL" id="MBD3920537.1"/>
    </source>
</evidence>
<dbReference type="Gene3D" id="3.40.50.150">
    <property type="entry name" value="Vaccinia Virus protein VP39"/>
    <property type="match status" value="1"/>
</dbReference>
<dbReference type="GO" id="GO:0032259">
    <property type="term" value="P:methylation"/>
    <property type="evidence" value="ECO:0007669"/>
    <property type="project" value="UniProtKB-KW"/>
</dbReference>
<evidence type="ECO:0000259" key="1">
    <source>
        <dbReference type="Pfam" id="PF13649"/>
    </source>
</evidence>